<dbReference type="KEGG" id="ccar:122138301"/>
<proteinExistence type="predicted"/>
<organism evidence="2">
    <name type="scientific">Cyprinus carpio</name>
    <name type="common">Common carp</name>
    <dbReference type="NCBI Taxonomy" id="7962"/>
    <lineage>
        <taxon>Eukaryota</taxon>
        <taxon>Metazoa</taxon>
        <taxon>Chordata</taxon>
        <taxon>Craniata</taxon>
        <taxon>Vertebrata</taxon>
        <taxon>Euteleostomi</taxon>
        <taxon>Actinopterygii</taxon>
        <taxon>Neopterygii</taxon>
        <taxon>Teleostei</taxon>
        <taxon>Ostariophysi</taxon>
        <taxon>Cypriniformes</taxon>
        <taxon>Cyprinidae</taxon>
        <taxon>Cyprininae</taxon>
        <taxon>Cyprinus</taxon>
    </lineage>
</organism>
<evidence type="ECO:0000256" key="1">
    <source>
        <dbReference type="SAM" id="MobiDB-lite"/>
    </source>
</evidence>
<dbReference type="RefSeq" id="XP_042586322.1">
    <property type="nucleotide sequence ID" value="XM_042730388.1"/>
</dbReference>
<dbReference type="GeneID" id="122138301"/>
<dbReference type="AlphaFoldDB" id="A0A9Q9WMU8"/>
<gene>
    <name evidence="2" type="primary">LOC122138301</name>
</gene>
<feature type="region of interest" description="Disordered" evidence="1">
    <location>
        <begin position="1"/>
        <end position="85"/>
    </location>
</feature>
<name>A0A9Q9WMU8_CYPCA</name>
<dbReference type="Proteomes" id="UP001155660">
    <property type="component" value="Chromosome B8"/>
</dbReference>
<feature type="compositionally biased region" description="Basic residues" evidence="1">
    <location>
        <begin position="1"/>
        <end position="11"/>
    </location>
</feature>
<accession>A0A9Q9WMU8</accession>
<protein>
    <submittedName>
        <fullName evidence="2">Dual specificity protein phosphatase CDC14AB-like</fullName>
    </submittedName>
</protein>
<sequence length="85" mass="9444">MVQTRTFHRGKTPSEMHTEEEEEECGGLTQGDKLRALKSTRQSRASTGSISLEENAIHSKSTSRALSSDKRKRTRASPLGSIRTQ</sequence>
<reference evidence="2" key="1">
    <citation type="submission" date="2025-08" db="UniProtKB">
        <authorList>
            <consortium name="RefSeq"/>
        </authorList>
    </citation>
    <scope>IDENTIFICATION</scope>
    <source>
        <tissue evidence="2">Muscle</tissue>
    </source>
</reference>
<evidence type="ECO:0000313" key="2">
    <source>
        <dbReference type="RefSeq" id="XP_042586322.1"/>
    </source>
</evidence>
<feature type="compositionally biased region" description="Polar residues" evidence="1">
    <location>
        <begin position="39"/>
        <end position="66"/>
    </location>
</feature>